<accession>A0ABD2MIX9</accession>
<evidence type="ECO:0008006" key="4">
    <source>
        <dbReference type="Google" id="ProtNLM"/>
    </source>
</evidence>
<dbReference type="AlphaFoldDB" id="A0ABD2MIX9"/>
<protein>
    <recommendedName>
        <fullName evidence="4">D-beta-hydroxybutyrate dehydrogenase, mitochondrial</fullName>
    </recommendedName>
</protein>
<reference evidence="2 3" key="1">
    <citation type="journal article" date="2021" name="BMC Biol.">
        <title>Horizontally acquired antibacterial genes associated with adaptive radiation of ladybird beetles.</title>
        <authorList>
            <person name="Li H.S."/>
            <person name="Tang X.F."/>
            <person name="Huang Y.H."/>
            <person name="Xu Z.Y."/>
            <person name="Chen M.L."/>
            <person name="Du X.Y."/>
            <person name="Qiu B.Y."/>
            <person name="Chen P.T."/>
            <person name="Zhang W."/>
            <person name="Slipinski A."/>
            <person name="Escalona H.E."/>
            <person name="Waterhouse R.M."/>
            <person name="Zwick A."/>
            <person name="Pang H."/>
        </authorList>
    </citation>
    <scope>NUCLEOTIDE SEQUENCE [LARGE SCALE GENOMIC DNA]</scope>
    <source>
        <strain evidence="2">SYSU2018</strain>
    </source>
</reference>
<comment type="caution">
    <text evidence="2">The sequence shown here is derived from an EMBL/GenBank/DDBJ whole genome shotgun (WGS) entry which is preliminary data.</text>
</comment>
<keyword evidence="1" id="KW-1133">Transmembrane helix</keyword>
<sequence length="318" mass="34837">MDEQTAFVLALQILALFSIAGALLLYLLCKIQKTDTVTFENIPGAGKPILVTCADNCLGLQISIHLANRGFRVFSGLKNGAGTGASSDSISARVIRSWQKNRESQNVIMHGSIVALPLDVNREDILHEAADIIRGHLPAGEDGIWAVINTTGLIYKGRLDLQDTSHWEAMFKTNVIGVLRSARVFQGLLRNTSGRIITIGPEDCTESGLVGYAATRHAVKGASIALRKELEPLGIKVVTLEPKGFSTEGLYILPKIKKIEDQTEISIDLNGSIEYHPKALPPHALQIIDVCLTTSKPKENYTLRYKYPWSQPLQLLTM</sequence>
<keyword evidence="3" id="KW-1185">Reference proteome</keyword>
<dbReference type="Gene3D" id="3.40.50.720">
    <property type="entry name" value="NAD(P)-binding Rossmann-like Domain"/>
    <property type="match status" value="1"/>
</dbReference>
<organism evidence="2 3">
    <name type="scientific">Cryptolaemus montrouzieri</name>
    <dbReference type="NCBI Taxonomy" id="559131"/>
    <lineage>
        <taxon>Eukaryota</taxon>
        <taxon>Metazoa</taxon>
        <taxon>Ecdysozoa</taxon>
        <taxon>Arthropoda</taxon>
        <taxon>Hexapoda</taxon>
        <taxon>Insecta</taxon>
        <taxon>Pterygota</taxon>
        <taxon>Neoptera</taxon>
        <taxon>Endopterygota</taxon>
        <taxon>Coleoptera</taxon>
        <taxon>Polyphaga</taxon>
        <taxon>Cucujiformia</taxon>
        <taxon>Coccinelloidea</taxon>
        <taxon>Coccinellidae</taxon>
        <taxon>Scymninae</taxon>
        <taxon>Scymnini</taxon>
        <taxon>Cryptolaemus</taxon>
    </lineage>
</organism>
<name>A0ABD2MIX9_9CUCU</name>
<dbReference type="EMBL" id="JABFTP020000001">
    <property type="protein sequence ID" value="KAL3266260.1"/>
    <property type="molecule type" value="Genomic_DNA"/>
</dbReference>
<keyword evidence="1" id="KW-0472">Membrane</keyword>
<feature type="transmembrane region" description="Helical" evidence="1">
    <location>
        <begin position="6"/>
        <end position="29"/>
    </location>
</feature>
<dbReference type="PANTHER" id="PTHR43313:SF36">
    <property type="entry name" value="D-BETA-HYDROXYBUTYRATE DEHYDROGENASE, MITOCHONDRIAL"/>
    <property type="match status" value="1"/>
</dbReference>
<dbReference type="PANTHER" id="PTHR43313">
    <property type="entry name" value="SHORT-CHAIN DEHYDROGENASE/REDUCTASE FAMILY 9C"/>
    <property type="match status" value="1"/>
</dbReference>
<evidence type="ECO:0000256" key="1">
    <source>
        <dbReference type="SAM" id="Phobius"/>
    </source>
</evidence>
<dbReference type="SUPFAM" id="SSF51735">
    <property type="entry name" value="NAD(P)-binding Rossmann-fold domains"/>
    <property type="match status" value="1"/>
</dbReference>
<keyword evidence="1" id="KW-0812">Transmembrane</keyword>
<dbReference type="Pfam" id="PF00106">
    <property type="entry name" value="adh_short"/>
    <property type="match status" value="1"/>
</dbReference>
<dbReference type="Proteomes" id="UP001516400">
    <property type="component" value="Unassembled WGS sequence"/>
</dbReference>
<evidence type="ECO:0000313" key="2">
    <source>
        <dbReference type="EMBL" id="KAL3266260.1"/>
    </source>
</evidence>
<evidence type="ECO:0000313" key="3">
    <source>
        <dbReference type="Proteomes" id="UP001516400"/>
    </source>
</evidence>
<dbReference type="InterPro" id="IPR036291">
    <property type="entry name" value="NAD(P)-bd_dom_sf"/>
</dbReference>
<gene>
    <name evidence="2" type="ORF">HHI36_010440</name>
</gene>
<dbReference type="InterPro" id="IPR002347">
    <property type="entry name" value="SDR_fam"/>
</dbReference>
<proteinExistence type="predicted"/>